<organism evidence="1 2">
    <name type="scientific">Glycomyces albidus</name>
    <dbReference type="NCBI Taxonomy" id="2656774"/>
    <lineage>
        <taxon>Bacteria</taxon>
        <taxon>Bacillati</taxon>
        <taxon>Actinomycetota</taxon>
        <taxon>Actinomycetes</taxon>
        <taxon>Glycomycetales</taxon>
        <taxon>Glycomycetaceae</taxon>
        <taxon>Glycomyces</taxon>
    </lineage>
</organism>
<dbReference type="RefSeq" id="WP_153023815.1">
    <property type="nucleotide sequence ID" value="NZ_WIAO01000003.1"/>
</dbReference>
<name>A0A6L5G4R3_9ACTN</name>
<proteinExistence type="predicted"/>
<dbReference type="Proteomes" id="UP000477750">
    <property type="component" value="Unassembled WGS sequence"/>
</dbReference>
<gene>
    <name evidence="1" type="ORF">GFD30_03330</name>
</gene>
<keyword evidence="2" id="KW-1185">Reference proteome</keyword>
<accession>A0A6L5G4R3</accession>
<dbReference type="AlphaFoldDB" id="A0A6L5G4R3"/>
<evidence type="ECO:0000313" key="2">
    <source>
        <dbReference type="Proteomes" id="UP000477750"/>
    </source>
</evidence>
<sequence>MSSDRELLARLNAGPRFLLLGQGLGRRSLAEAPEDSTSFFPEELTQDGATGMVSASGADFAAYEQSMQRIEPPSGFERVASIPWNTVLTTRIDGTLSKWLEADWRRVIPTASSDTRSSRSTTELQVRYLFGGLSLPDDERPPSNEIEWVDSQRYASDTLASLASNLITPRGVVLVEDWSPRDWLSARDLYNFASRLGTGQVHLFSVDAGTAADPMIAAAISRGALATHVEALAEFLGAATESGFLQDSASVDAAGSRFIPVGTGFVSVDVATWNRIVGTARPVDLELLEPFGHASDALTYQRFRTFLGSPEGAPPWRALATNMKLPRTFEVQLLKVVEAALDEPDEVAPVILQGQTATGKSLALAWLAQMLAKSGKAAVLHQARRRDRPIASEIEAYSVWAEGVAGLKTVLIWDGMVDADDYFALHRQLRARGQRVLIVGSTYLGAPPGTDRVITAPIHLDKKESEAYGPWLRSYGIDLPTPGAEADTSILAMLYRAIPETESGLRRGLALEMRAAESGMESLSHERKHQEPEARMTAVAAALLSAGLRLETLAPSDHAEEDLAGLAFAERSTTEQLSAMLLTAGRRGLNVPLELALRVVGRQGSVAIVDFIRHFDIFRWTEDANGNQFLGVRTRLEAELLARENLTDLTEIDVVSSFIHYVRPQFAGRTGGDEIQFIVDLMDQIGPQSNEQGRYGRWYGDLADAFASQREQSGVSHPRLVLLEVNLMREFVKRSQRNNEIARAERLARLRDSEDLLQRTLEETDISPRARLNLYVELAASLGSQLYELVAEDGASSADSIAPILERLVDAVMRARAADPENIYPVDVLAWAAKDAVSSGGMTLQARVGLLADAKASLDSIDPVDLSPGHRAKYNQRQADIARLLGDKELETSYLQELMAMDDPAAYYLLAMRALENSNDPERVKIALRVLLDAPASIRDDWRCARLILDLYWQDRTGERPLRGERNTVAFAESDWWSCQELLGTLHGAAEFDQYRIAFLRGLALFHVGSIAASQLEFRELGSLGLDVSRRVHLAYLASDEDGRPRTFTGRVAWASADGRKGRVWVDQLKSEVDFVPLRFSPDAYRSKGDPVPTFHIGFNYLGPIADPIRPRPRPATGRIA</sequence>
<reference evidence="1 2" key="1">
    <citation type="submission" date="2019-10" db="EMBL/GenBank/DDBJ databases">
        <title>Glycomyces albidus sp. nov., a novel actinomycete isolated from rhizosphere soil of wheat (Triticum aestivum L.).</title>
        <authorList>
            <person name="Qian L."/>
        </authorList>
    </citation>
    <scope>NUCLEOTIDE SEQUENCE [LARGE SCALE GENOMIC DNA]</scope>
    <source>
        <strain evidence="1 2">NEAU-7082</strain>
    </source>
</reference>
<evidence type="ECO:0000313" key="1">
    <source>
        <dbReference type="EMBL" id="MQM24615.1"/>
    </source>
</evidence>
<comment type="caution">
    <text evidence="1">The sequence shown here is derived from an EMBL/GenBank/DDBJ whole genome shotgun (WGS) entry which is preliminary data.</text>
</comment>
<protein>
    <submittedName>
        <fullName evidence="1">Uncharacterized protein</fullName>
    </submittedName>
</protein>
<dbReference type="EMBL" id="WIAO01000003">
    <property type="protein sequence ID" value="MQM24615.1"/>
    <property type="molecule type" value="Genomic_DNA"/>
</dbReference>